<dbReference type="InterPro" id="IPR015991">
    <property type="entry name" value="TatD/YcfH-like"/>
</dbReference>
<dbReference type="InterPro" id="IPR032466">
    <property type="entry name" value="Metal_Hydrolase"/>
</dbReference>
<gene>
    <name evidence="5" type="ORF">E2C06_26150</name>
</gene>
<dbReference type="NCBIfam" id="TIGR00010">
    <property type="entry name" value="YchF/TatD family DNA exonuclease"/>
    <property type="match status" value="1"/>
</dbReference>
<accession>A0A4R5QBA3</accession>
<dbReference type="GO" id="GO:0046872">
    <property type="term" value="F:metal ion binding"/>
    <property type="evidence" value="ECO:0007669"/>
    <property type="project" value="UniProtKB-KW"/>
</dbReference>
<dbReference type="AlphaFoldDB" id="A0A4R5QBA3"/>
<dbReference type="GO" id="GO:0004536">
    <property type="term" value="F:DNA nuclease activity"/>
    <property type="evidence" value="ECO:0007669"/>
    <property type="project" value="InterPro"/>
</dbReference>
<dbReference type="InterPro" id="IPR001130">
    <property type="entry name" value="TatD-like"/>
</dbReference>
<feature type="binding site" evidence="4">
    <location>
        <position position="6"/>
    </location>
    <ligand>
        <name>a divalent metal cation</name>
        <dbReference type="ChEBI" id="CHEBI:60240"/>
        <label>1</label>
    </ligand>
</feature>
<dbReference type="FunFam" id="3.20.20.140:FF:000005">
    <property type="entry name" value="TatD family hydrolase"/>
    <property type="match status" value="1"/>
</dbReference>
<feature type="binding site" evidence="4">
    <location>
        <position position="8"/>
    </location>
    <ligand>
        <name>a divalent metal cation</name>
        <dbReference type="ChEBI" id="CHEBI:60240"/>
        <label>1</label>
    </ligand>
</feature>
<dbReference type="PANTHER" id="PTHR46124">
    <property type="entry name" value="D-AMINOACYL-TRNA DEACYLASE"/>
    <property type="match status" value="1"/>
</dbReference>
<dbReference type="PANTHER" id="PTHR46124:SF2">
    <property type="entry name" value="D-AMINOACYL-TRNA DEACYLASE"/>
    <property type="match status" value="1"/>
</dbReference>
<evidence type="ECO:0000256" key="1">
    <source>
        <dbReference type="ARBA" id="ARBA00009275"/>
    </source>
</evidence>
<sequence length="258" mass="27799">MLVDSHCHLDYFTEAEIEDIVARAREAGVGRMVSIGTRVGQAVQVKALAERFPDVWGTVGVHPHNAGEPEGMPTTAEIVALADHPRVIGIGECGLDYFYDKSPREAQQEGFRRHIRAARQTGLPVCIHARQADEDILSILREETAAGGAFPFLLHCFSSGAELARGALAMGGYLSFSGILTFPKSPEIRAIAAEAPADRILIETDSPYLAPVPLRGKRCEPGYVAHTAKVLAETRGLGIAEAEALTTTNFLRLFPKAA</sequence>
<dbReference type="Proteomes" id="UP000295096">
    <property type="component" value="Unassembled WGS sequence"/>
</dbReference>
<keyword evidence="3" id="KW-0378">Hydrolase</keyword>
<evidence type="ECO:0000256" key="3">
    <source>
        <dbReference type="ARBA" id="ARBA00022801"/>
    </source>
</evidence>
<dbReference type="SUPFAM" id="SSF51556">
    <property type="entry name" value="Metallo-dependent hydrolases"/>
    <property type="match status" value="1"/>
</dbReference>
<dbReference type="EMBL" id="SMSJ01000058">
    <property type="protein sequence ID" value="TDH59651.1"/>
    <property type="molecule type" value="Genomic_DNA"/>
</dbReference>
<evidence type="ECO:0000256" key="4">
    <source>
        <dbReference type="PIRSR" id="PIRSR005902-1"/>
    </source>
</evidence>
<dbReference type="Pfam" id="PF01026">
    <property type="entry name" value="TatD_DNase"/>
    <property type="match status" value="1"/>
</dbReference>
<dbReference type="Gene3D" id="3.20.20.140">
    <property type="entry name" value="Metal-dependent hydrolases"/>
    <property type="match status" value="1"/>
</dbReference>
<proteinExistence type="inferred from homology"/>
<dbReference type="GO" id="GO:0016788">
    <property type="term" value="F:hydrolase activity, acting on ester bonds"/>
    <property type="evidence" value="ECO:0007669"/>
    <property type="project" value="InterPro"/>
</dbReference>
<dbReference type="OrthoDB" id="9810005at2"/>
<dbReference type="PIRSF" id="PIRSF005902">
    <property type="entry name" value="DNase_TatD"/>
    <property type="match status" value="1"/>
</dbReference>
<dbReference type="CDD" id="cd01310">
    <property type="entry name" value="TatD_DNAse"/>
    <property type="match status" value="1"/>
</dbReference>
<feature type="binding site" evidence="4">
    <location>
        <position position="205"/>
    </location>
    <ligand>
        <name>a divalent metal cation</name>
        <dbReference type="ChEBI" id="CHEBI:60240"/>
        <label>1</label>
    </ligand>
</feature>
<feature type="binding site" evidence="4">
    <location>
        <position position="128"/>
    </location>
    <ligand>
        <name>a divalent metal cation</name>
        <dbReference type="ChEBI" id="CHEBI:60240"/>
        <label>2</label>
    </ligand>
</feature>
<dbReference type="GO" id="GO:0005829">
    <property type="term" value="C:cytosol"/>
    <property type="evidence" value="ECO:0007669"/>
    <property type="project" value="TreeGrafter"/>
</dbReference>
<dbReference type="InterPro" id="IPR018228">
    <property type="entry name" value="DNase_TatD-rel_CS"/>
</dbReference>
<keyword evidence="6" id="KW-1185">Reference proteome</keyword>
<evidence type="ECO:0000256" key="2">
    <source>
        <dbReference type="ARBA" id="ARBA00022723"/>
    </source>
</evidence>
<organism evidence="5 6">
    <name type="scientific">Dankookia rubra</name>
    <dbReference type="NCBI Taxonomy" id="1442381"/>
    <lineage>
        <taxon>Bacteria</taxon>
        <taxon>Pseudomonadati</taxon>
        <taxon>Pseudomonadota</taxon>
        <taxon>Alphaproteobacteria</taxon>
        <taxon>Acetobacterales</taxon>
        <taxon>Roseomonadaceae</taxon>
        <taxon>Dankookia</taxon>
    </lineage>
</organism>
<evidence type="ECO:0000313" key="5">
    <source>
        <dbReference type="EMBL" id="TDH59651.1"/>
    </source>
</evidence>
<dbReference type="PROSITE" id="PS01090">
    <property type="entry name" value="TATD_2"/>
    <property type="match status" value="1"/>
</dbReference>
<evidence type="ECO:0000313" key="6">
    <source>
        <dbReference type="Proteomes" id="UP000295096"/>
    </source>
</evidence>
<dbReference type="RefSeq" id="WP_133291529.1">
    <property type="nucleotide sequence ID" value="NZ_SMSJ01000058.1"/>
</dbReference>
<keyword evidence="2 4" id="KW-0479">Metal-binding</keyword>
<comment type="caution">
    <text evidence="5">The sequence shown here is derived from an EMBL/GenBank/DDBJ whole genome shotgun (WGS) entry which is preliminary data.</text>
</comment>
<dbReference type="PROSITE" id="PS01137">
    <property type="entry name" value="TATD_1"/>
    <property type="match status" value="1"/>
</dbReference>
<feature type="binding site" evidence="4">
    <location>
        <position position="155"/>
    </location>
    <ligand>
        <name>a divalent metal cation</name>
        <dbReference type="ChEBI" id="CHEBI:60240"/>
        <label>2</label>
    </ligand>
</feature>
<comment type="similarity">
    <text evidence="1">Belongs to the metallo-dependent hydrolases superfamily. TatD-type hydrolase family.</text>
</comment>
<feature type="binding site" evidence="4">
    <location>
        <position position="92"/>
    </location>
    <ligand>
        <name>a divalent metal cation</name>
        <dbReference type="ChEBI" id="CHEBI:60240"/>
        <label>1</label>
    </ligand>
</feature>
<name>A0A4R5QBA3_9PROT</name>
<reference evidence="5 6" key="1">
    <citation type="journal article" date="2016" name="J. Microbiol.">
        <title>Dankookia rubra gen. nov., sp. nov., an alphaproteobacterium isolated from sediment of a shallow stream.</title>
        <authorList>
            <person name="Kim W.H."/>
            <person name="Kim D.H."/>
            <person name="Kang K."/>
            <person name="Ahn T.Y."/>
        </authorList>
    </citation>
    <scope>NUCLEOTIDE SEQUENCE [LARGE SCALE GENOMIC DNA]</scope>
    <source>
        <strain evidence="5 6">JCM30602</strain>
    </source>
</reference>
<protein>
    <submittedName>
        <fullName evidence="5">TatD family deoxyribonuclease</fullName>
    </submittedName>
</protein>